<evidence type="ECO:0000313" key="2">
    <source>
        <dbReference type="EMBL" id="KAL0092832.1"/>
    </source>
</evidence>
<dbReference type="EMBL" id="JBCLYO010000002">
    <property type="protein sequence ID" value="KAL0092832.1"/>
    <property type="molecule type" value="Genomic_DNA"/>
</dbReference>
<feature type="transmembrane region" description="Helical" evidence="1">
    <location>
        <begin position="34"/>
        <end position="56"/>
    </location>
</feature>
<organism evidence="2 3">
    <name type="scientific">Phycomyces blakesleeanus</name>
    <dbReference type="NCBI Taxonomy" id="4837"/>
    <lineage>
        <taxon>Eukaryota</taxon>
        <taxon>Fungi</taxon>
        <taxon>Fungi incertae sedis</taxon>
        <taxon>Mucoromycota</taxon>
        <taxon>Mucoromycotina</taxon>
        <taxon>Mucoromycetes</taxon>
        <taxon>Mucorales</taxon>
        <taxon>Phycomycetaceae</taxon>
        <taxon>Phycomyces</taxon>
    </lineage>
</organism>
<sequence>MCVCYFKEKKQKQKTKMMWVFVPLGSYSGINERLLVYFSSFQIAYWLLTLSIMSTIMNVFTARSEKKVYVYLCMYVCMCIYIYMYICIDRIYRIERKYIYIRKERITKG</sequence>
<keyword evidence="3" id="KW-1185">Reference proteome</keyword>
<evidence type="ECO:0000313" key="3">
    <source>
        <dbReference type="Proteomes" id="UP001448207"/>
    </source>
</evidence>
<keyword evidence="1" id="KW-0812">Transmembrane</keyword>
<gene>
    <name evidence="2" type="ORF">J3Q64DRAFT_1721781</name>
</gene>
<comment type="caution">
    <text evidence="2">The sequence shown here is derived from an EMBL/GenBank/DDBJ whole genome shotgun (WGS) entry which is preliminary data.</text>
</comment>
<name>A0ABR3B9V9_PHYBL</name>
<reference evidence="2 3" key="1">
    <citation type="submission" date="2024-04" db="EMBL/GenBank/DDBJ databases">
        <title>Symmetric and asymmetric DNA N6-adenine methylation regulates different biological responses in Mucorales.</title>
        <authorList>
            <consortium name="Lawrence Berkeley National Laboratory"/>
            <person name="Lax C."/>
            <person name="Mondo S.J."/>
            <person name="Osorio-Concepcion M."/>
            <person name="Muszewska A."/>
            <person name="Corrochano-Luque M."/>
            <person name="Gutierrez G."/>
            <person name="Riley R."/>
            <person name="Lipzen A."/>
            <person name="Guo J."/>
            <person name="Hundley H."/>
            <person name="Amirebrahimi M."/>
            <person name="Ng V."/>
            <person name="Lorenzo-Gutierrez D."/>
            <person name="Binder U."/>
            <person name="Yang J."/>
            <person name="Song Y."/>
            <person name="Canovas D."/>
            <person name="Navarro E."/>
            <person name="Freitag M."/>
            <person name="Gabaldon T."/>
            <person name="Grigoriev I.V."/>
            <person name="Corrochano L.M."/>
            <person name="Nicolas F.E."/>
            <person name="Garre V."/>
        </authorList>
    </citation>
    <scope>NUCLEOTIDE SEQUENCE [LARGE SCALE GENOMIC DNA]</scope>
    <source>
        <strain evidence="2 3">L51</strain>
    </source>
</reference>
<feature type="transmembrane region" description="Helical" evidence="1">
    <location>
        <begin position="68"/>
        <end position="88"/>
    </location>
</feature>
<feature type="non-terminal residue" evidence="2">
    <location>
        <position position="109"/>
    </location>
</feature>
<keyword evidence="1" id="KW-1133">Transmembrane helix</keyword>
<accession>A0ABR3B9V9</accession>
<dbReference type="Proteomes" id="UP001448207">
    <property type="component" value="Unassembled WGS sequence"/>
</dbReference>
<evidence type="ECO:0000256" key="1">
    <source>
        <dbReference type="SAM" id="Phobius"/>
    </source>
</evidence>
<proteinExistence type="predicted"/>
<protein>
    <submittedName>
        <fullName evidence="2">Uncharacterized protein</fullName>
    </submittedName>
</protein>
<keyword evidence="1" id="KW-0472">Membrane</keyword>